<dbReference type="AlphaFoldDB" id="A0A5C4SRF3"/>
<comment type="caution">
    <text evidence="2">The sequence shown here is derived from an EMBL/GenBank/DDBJ whole genome shotgun (WGS) entry which is preliminary data.</text>
</comment>
<evidence type="ECO:0000256" key="1">
    <source>
        <dbReference type="SAM" id="Phobius"/>
    </source>
</evidence>
<dbReference type="EMBL" id="VDCS01000001">
    <property type="protein sequence ID" value="TNJ47004.1"/>
    <property type="molecule type" value="Genomic_DNA"/>
</dbReference>
<sequence length="127" mass="14980">MDIQSVENFLDKFDYSYERVGDILFIKMDFYHDVIIDFSNPKKILIKDQLKPCNFLTGCFRMSLKQAILFNIIFTVVASLLVGFVDVYVGLILFFGLMLWGLLWSILYISKYENLRYILINRLNRAV</sequence>
<reference evidence="2 3" key="1">
    <citation type="submission" date="2019-05" db="EMBL/GenBank/DDBJ databases">
        <title>Tamlana fucoidanivorans sp. nov., isolated from the surface of algae collected from Fujian province in China.</title>
        <authorList>
            <person name="Li J."/>
        </authorList>
    </citation>
    <scope>NUCLEOTIDE SEQUENCE [LARGE SCALE GENOMIC DNA]</scope>
    <source>
        <strain evidence="2 3">CW2-9</strain>
    </source>
</reference>
<feature type="transmembrane region" description="Helical" evidence="1">
    <location>
        <begin position="91"/>
        <end position="109"/>
    </location>
</feature>
<dbReference type="RefSeq" id="WP_139694467.1">
    <property type="nucleotide sequence ID" value="NZ_CP074074.1"/>
</dbReference>
<dbReference type="OrthoDB" id="1438437at2"/>
<keyword evidence="1" id="KW-0472">Membrane</keyword>
<accession>A0A5C4SRF3</accession>
<evidence type="ECO:0000313" key="2">
    <source>
        <dbReference type="EMBL" id="TNJ47004.1"/>
    </source>
</evidence>
<organism evidence="2 3">
    <name type="scientific">Allotamlana fucoidanivorans</name>
    <dbReference type="NCBI Taxonomy" id="2583814"/>
    <lineage>
        <taxon>Bacteria</taxon>
        <taxon>Pseudomonadati</taxon>
        <taxon>Bacteroidota</taxon>
        <taxon>Flavobacteriia</taxon>
        <taxon>Flavobacteriales</taxon>
        <taxon>Flavobacteriaceae</taxon>
        <taxon>Allotamlana</taxon>
    </lineage>
</organism>
<keyword evidence="1" id="KW-0812">Transmembrane</keyword>
<protein>
    <submittedName>
        <fullName evidence="2">Uncharacterized protein</fullName>
    </submittedName>
</protein>
<feature type="transmembrane region" description="Helical" evidence="1">
    <location>
        <begin position="67"/>
        <end position="85"/>
    </location>
</feature>
<evidence type="ECO:0000313" key="3">
    <source>
        <dbReference type="Proteomes" id="UP000308713"/>
    </source>
</evidence>
<proteinExistence type="predicted"/>
<keyword evidence="3" id="KW-1185">Reference proteome</keyword>
<dbReference type="Proteomes" id="UP000308713">
    <property type="component" value="Unassembled WGS sequence"/>
</dbReference>
<gene>
    <name evidence="2" type="ORF">FGF67_00310</name>
</gene>
<name>A0A5C4SRF3_9FLAO</name>
<keyword evidence="1" id="KW-1133">Transmembrane helix</keyword>